<dbReference type="STRING" id="65735.SAMN04488075_2278"/>
<dbReference type="InterPro" id="IPR028082">
    <property type="entry name" value="Peripla_BP_I"/>
</dbReference>
<dbReference type="PROSITE" id="PS51318">
    <property type="entry name" value="TAT"/>
    <property type="match status" value="1"/>
</dbReference>
<gene>
    <name evidence="4" type="ORF">SAMN04488075_2278</name>
</gene>
<dbReference type="EMBL" id="FNXG01000004">
    <property type="protein sequence ID" value="SEI02820.1"/>
    <property type="molecule type" value="Genomic_DNA"/>
</dbReference>
<dbReference type="OrthoDB" id="8184122at2"/>
<dbReference type="InterPro" id="IPR028081">
    <property type="entry name" value="Leu-bd"/>
</dbReference>
<dbReference type="AlphaFoldDB" id="A0A1H6MM07"/>
<sequence length="423" mass="45904">MSLTRRNILTGAAVAALASQLPLRVALAQGGDKVVRIAMPMDFTKVYTFVTAEYNQGQRDYITMMNQRGGMGGYTIAVDISDHANDQPRAIEAYERAKSQGAVLVDPLSTPVARALTPRALEDKLNMVTAFSGRSDAADGTVFPYVFPLSPNYWTQAGLLIEYFKQQDGGSLDGKTICFVHIDTPFGKEPLPVLEALAAKEGFKLQAFPYTPPGNDQSAIWPQVRRARPDWTMFWGAGVGQTVALTEAARNGLDMGRVCSSVWLSESDMDVVGRDQTVGVLKFEPCVSGREPKVIQDILTEVVGAGKGAGPEDKVGTSYYNYGVMLAALMLEGVRRAAEIAPDGPVTGEWLNAGLNSITEFTAEGLIPPTTITPEDHQGGGMGRVARWNGEVFEPMTDWFSANQDVVWDEVRKYSSEFAKTGQ</sequence>
<evidence type="ECO:0000256" key="2">
    <source>
        <dbReference type="ARBA" id="ARBA00022729"/>
    </source>
</evidence>
<reference evidence="5" key="1">
    <citation type="submission" date="2016-10" db="EMBL/GenBank/DDBJ databases">
        <authorList>
            <person name="Varghese N."/>
            <person name="Submissions S."/>
        </authorList>
    </citation>
    <scope>NUCLEOTIDE SEQUENCE [LARGE SCALE GENOMIC DNA]</scope>
    <source>
        <strain evidence="5">DSM 11593</strain>
    </source>
</reference>
<dbReference type="Pfam" id="PF13458">
    <property type="entry name" value="Peripla_BP_6"/>
    <property type="match status" value="1"/>
</dbReference>
<dbReference type="Gene3D" id="3.40.50.2300">
    <property type="match status" value="2"/>
</dbReference>
<dbReference type="Proteomes" id="UP000199125">
    <property type="component" value="Unassembled WGS sequence"/>
</dbReference>
<evidence type="ECO:0000313" key="4">
    <source>
        <dbReference type="EMBL" id="SEI02820.1"/>
    </source>
</evidence>
<dbReference type="InterPro" id="IPR006311">
    <property type="entry name" value="TAT_signal"/>
</dbReference>
<accession>A0A1H6MM07</accession>
<keyword evidence="5" id="KW-1185">Reference proteome</keyword>
<dbReference type="SUPFAM" id="SSF53822">
    <property type="entry name" value="Periplasmic binding protein-like I"/>
    <property type="match status" value="1"/>
</dbReference>
<evidence type="ECO:0000313" key="5">
    <source>
        <dbReference type="Proteomes" id="UP000199125"/>
    </source>
</evidence>
<proteinExistence type="inferred from homology"/>
<evidence type="ECO:0000259" key="3">
    <source>
        <dbReference type="Pfam" id="PF13458"/>
    </source>
</evidence>
<protein>
    <submittedName>
        <fullName evidence="4">Branched-chain amino acid transport system substrate-binding protein</fullName>
    </submittedName>
</protein>
<dbReference type="CDD" id="cd06334">
    <property type="entry name" value="PBP1_ABC_ligand_binding-like"/>
    <property type="match status" value="1"/>
</dbReference>
<organism evidence="4 5">
    <name type="scientific">Paracoccus alkenifer</name>
    <dbReference type="NCBI Taxonomy" id="65735"/>
    <lineage>
        <taxon>Bacteria</taxon>
        <taxon>Pseudomonadati</taxon>
        <taxon>Pseudomonadota</taxon>
        <taxon>Alphaproteobacteria</taxon>
        <taxon>Rhodobacterales</taxon>
        <taxon>Paracoccaceae</taxon>
        <taxon>Paracoccus</taxon>
    </lineage>
</organism>
<dbReference type="PANTHER" id="PTHR47235">
    <property type="entry name" value="BLR6548 PROTEIN"/>
    <property type="match status" value="1"/>
</dbReference>
<dbReference type="PANTHER" id="PTHR47235:SF1">
    <property type="entry name" value="BLR6548 PROTEIN"/>
    <property type="match status" value="1"/>
</dbReference>
<dbReference type="RefSeq" id="WP_090848225.1">
    <property type="nucleotide sequence ID" value="NZ_FNXG01000004.1"/>
</dbReference>
<evidence type="ECO:0000256" key="1">
    <source>
        <dbReference type="ARBA" id="ARBA00010062"/>
    </source>
</evidence>
<comment type="similarity">
    <text evidence="1">Belongs to the leucine-binding protein family.</text>
</comment>
<name>A0A1H6MM07_9RHOB</name>
<keyword evidence="2" id="KW-0732">Signal</keyword>
<feature type="domain" description="Leucine-binding protein" evidence="3">
    <location>
        <begin position="35"/>
        <end position="389"/>
    </location>
</feature>